<evidence type="ECO:0000313" key="7">
    <source>
        <dbReference type="EMBL" id="CAL1276205.1"/>
    </source>
</evidence>
<evidence type="ECO:0000256" key="3">
    <source>
        <dbReference type="ARBA" id="ARBA00022833"/>
    </source>
</evidence>
<keyword evidence="1" id="KW-0479">Metal-binding</keyword>
<dbReference type="PANTHER" id="PTHR15375">
    <property type="entry name" value="ACTIVATOR OF S-PHASE KINASE-RELATED"/>
    <property type="match status" value="1"/>
</dbReference>
<name>A0AAV1ZWH6_9ARAC</name>
<dbReference type="GO" id="GO:0031431">
    <property type="term" value="C:Dbf4-dependent protein kinase complex"/>
    <property type="evidence" value="ECO:0007669"/>
    <property type="project" value="TreeGrafter"/>
</dbReference>
<sequence length="1711" mass="191171">MKIDSSLRPFEKKSFFLDLNGYPQEASLIKNLKLLGARHEPVFSKYVSFVISNKVPLRTTSTTWNQRPYSPLTPKSNGMCPSPQLLSDCPMDYLDSSVYAVSPTTDQNPPSPMLQSRGMTLLKKATAISPAPDQDPPSPKVLSRGMALLKKATQKVKENQRATDLLEHCKRWGIKVYHVDKILSKVKKYTNLIATQYAKKKDQKKKNSKKKDECPSDMKKLLPPFIKFEDSRRKFRPVFQEFTSWTDVIDSSLSRNINQLNKHFKRTGDLSDVARSVFTEFNLNIDSNLPRTHSPHANESHTKSFTKLTETIKPSNSTSVQVSTVIHPIDREKENTVQRVKNKHYRRRAKTLYCEICHKNYINLDEHINTQKHKTFMSNPMNFLAVQDIVTSLPKKGDDLLSKSYLNIESTNMSFSGIFLGDTGVLGHDNTIYQPEIINTVYDPVFNINDLPTEPYSFLDPEIISPSCSSPDLGPLPFLEDSLDKFAEKPLLHGGETGNKILEFSKEKKSDLNQEVPMDCNKIALSQNACPNITKNCTSNDIIFSLSQPNTFTTTDMVSTLVEGSKEEEPVLGDHISVTGTIDNVSSERYLPTESESCNDVKPCVQPFVVHISNCNQINLPDETLSYVPEKENCVHDSVLKDEMNGRIKPLLEVQPDSSKAQVSFDSVDVNIRGERKKRKQTGTANSDSRSKKKRRKAISKSKNCNITTEIISSVQSCDPTDYNALSVQSNLFTRGLLHAPAESPTSEETCDSQDSAIVVHSNDLCVKTFPTQQNNAENVSKSIPKTFEICSEITQSCEKVIPNNCTIKRASIEASVENVLHSQDEIVSEEICDSQDSAIVVPLNDIDSTAIATLQKSAMNLPDPASEAFHICFETAMAFEIVNPKDCKKRRSIESNTSDSEDFNCHMGHEMFQNSTVDSGIGMPPPFLLHSVLDSSFEKCAEKEAELSLNLDKNSSVISMNSCNSANCYAPSIDLPIQRYSGEKAAESCIYLDKNCSLDVSVNSCISANCYSSGIDCLYESKNTPVHLEDESTYLCQAEADISVNNIHEDTSFPELWHIDDSGLETSAAQSTICPEQDKKTIPEPVNVSNWCGDISNDNLSFMPVETLCNKHNYVNNIRPKFKRISENEDNDLVDENKECSLIIPHHAFDNRAVKVNNLVSNFASTGDKSLIVTKSSKLESEVIDQVEKKKKSSKNIVRKRMQYTFISTFLTEKKYFSFTYGNKLQLLHISDIGFYECLFICSLSHCLTVSDEISAAEVPKFQECLISVDSTIKISSVKQNPAYHSLDRLKESYSDKGRWNLLLVKMEDLKLVSGFIGLILAKCHGKALLSLSNMKNKSSVNKNFATSPNPNSPIFMTVLFPYQNTITHDKFGNKNVHGNTFSPASVNSSSSQFICDIGGNNIITSKDETIKNSTNDSLTNVCCKSLVINQPLNLCTKESEQLHINPLQTPTIIPQLNTYLIDPVHNLASYSSYKSGFECPSDDFCSYKGIATQLTEASSNLQYIEPISVCSSDCKINCCKSCTCDLGGGKCLPQTYNEFHCIEVSSMDSFDNGWTLSHELTTTKQELFKFLSKPVLELNNITPKISSEIPSTTDVIGSTWLSETYNNFQYTKTKSLDGTDNECTLPNKQATSILNLSKFSINPTLASNESTSKIDNYETLCSSDIYETSPLSPVYVVIDDADYESDDEWDTIKSEVDNVCREFCHNELQ</sequence>
<evidence type="ECO:0000259" key="6">
    <source>
        <dbReference type="PROSITE" id="PS51265"/>
    </source>
</evidence>
<evidence type="ECO:0000256" key="5">
    <source>
        <dbReference type="SAM" id="MobiDB-lite"/>
    </source>
</evidence>
<keyword evidence="2 4" id="KW-0863">Zinc-finger</keyword>
<dbReference type="EMBL" id="CAXIEN010000091">
    <property type="protein sequence ID" value="CAL1276205.1"/>
    <property type="molecule type" value="Genomic_DNA"/>
</dbReference>
<dbReference type="GO" id="GO:0010571">
    <property type="term" value="P:positive regulation of nuclear cell cycle DNA replication"/>
    <property type="evidence" value="ECO:0007669"/>
    <property type="project" value="TreeGrafter"/>
</dbReference>
<protein>
    <recommendedName>
        <fullName evidence="6">DBF4-type domain-containing protein</fullName>
    </recommendedName>
</protein>
<dbReference type="SMART" id="SM00586">
    <property type="entry name" value="ZnF_DBF"/>
    <property type="match status" value="1"/>
</dbReference>
<dbReference type="GO" id="GO:1901987">
    <property type="term" value="P:regulation of cell cycle phase transition"/>
    <property type="evidence" value="ECO:0007669"/>
    <property type="project" value="TreeGrafter"/>
</dbReference>
<evidence type="ECO:0000256" key="2">
    <source>
        <dbReference type="ARBA" id="ARBA00022771"/>
    </source>
</evidence>
<reference evidence="7 8" key="1">
    <citation type="submission" date="2024-04" db="EMBL/GenBank/DDBJ databases">
        <authorList>
            <person name="Rising A."/>
            <person name="Reimegard J."/>
            <person name="Sonavane S."/>
            <person name="Akerstrom W."/>
            <person name="Nylinder S."/>
            <person name="Hedman E."/>
            <person name="Kallberg Y."/>
        </authorList>
    </citation>
    <scope>NUCLEOTIDE SEQUENCE [LARGE SCALE GENOMIC DNA]</scope>
</reference>
<dbReference type="Gene3D" id="6.10.250.3410">
    <property type="entry name" value="DBF zinc finger"/>
    <property type="match status" value="1"/>
</dbReference>
<dbReference type="GO" id="GO:0003676">
    <property type="term" value="F:nucleic acid binding"/>
    <property type="evidence" value="ECO:0007669"/>
    <property type="project" value="InterPro"/>
</dbReference>
<dbReference type="InterPro" id="IPR038545">
    <property type="entry name" value="Znf_DBF_sf"/>
</dbReference>
<proteinExistence type="predicted"/>
<organism evidence="7 8">
    <name type="scientific">Larinioides sclopetarius</name>
    <dbReference type="NCBI Taxonomy" id="280406"/>
    <lineage>
        <taxon>Eukaryota</taxon>
        <taxon>Metazoa</taxon>
        <taxon>Ecdysozoa</taxon>
        <taxon>Arthropoda</taxon>
        <taxon>Chelicerata</taxon>
        <taxon>Arachnida</taxon>
        <taxon>Araneae</taxon>
        <taxon>Araneomorphae</taxon>
        <taxon>Entelegynae</taxon>
        <taxon>Araneoidea</taxon>
        <taxon>Araneidae</taxon>
        <taxon>Larinioides</taxon>
    </lineage>
</organism>
<comment type="caution">
    <text evidence="7">The sequence shown here is derived from an EMBL/GenBank/DDBJ whole genome shotgun (WGS) entry which is preliminary data.</text>
</comment>
<feature type="compositionally biased region" description="Basic residues" evidence="5">
    <location>
        <begin position="691"/>
        <end position="700"/>
    </location>
</feature>
<dbReference type="PROSITE" id="PS51265">
    <property type="entry name" value="ZF_DBF4"/>
    <property type="match status" value="1"/>
</dbReference>
<dbReference type="PANTHER" id="PTHR15375:SF26">
    <property type="entry name" value="PROTEIN CHIFFON"/>
    <property type="match status" value="1"/>
</dbReference>
<feature type="domain" description="DBF4-type" evidence="6">
    <location>
        <begin position="347"/>
        <end position="396"/>
    </location>
</feature>
<evidence type="ECO:0000256" key="1">
    <source>
        <dbReference type="ARBA" id="ARBA00022723"/>
    </source>
</evidence>
<dbReference type="GO" id="GO:0008270">
    <property type="term" value="F:zinc ion binding"/>
    <property type="evidence" value="ECO:0007669"/>
    <property type="project" value="UniProtKB-KW"/>
</dbReference>
<evidence type="ECO:0000313" key="8">
    <source>
        <dbReference type="Proteomes" id="UP001497382"/>
    </source>
</evidence>
<gene>
    <name evidence="7" type="ORF">LARSCL_LOCUS8504</name>
</gene>
<dbReference type="InterPro" id="IPR051590">
    <property type="entry name" value="Replication_Regulatory_Kinase"/>
</dbReference>
<keyword evidence="8" id="KW-1185">Reference proteome</keyword>
<dbReference type="Pfam" id="PF07535">
    <property type="entry name" value="zf-DBF"/>
    <property type="match status" value="1"/>
</dbReference>
<evidence type="ECO:0000256" key="4">
    <source>
        <dbReference type="PROSITE-ProRule" id="PRU00600"/>
    </source>
</evidence>
<dbReference type="GO" id="GO:0043539">
    <property type="term" value="F:protein serine/threonine kinase activator activity"/>
    <property type="evidence" value="ECO:0007669"/>
    <property type="project" value="TreeGrafter"/>
</dbReference>
<keyword evidence="3" id="KW-0862">Zinc</keyword>
<feature type="region of interest" description="Disordered" evidence="5">
    <location>
        <begin position="671"/>
        <end position="701"/>
    </location>
</feature>
<dbReference type="InterPro" id="IPR006572">
    <property type="entry name" value="Znf_DBF"/>
</dbReference>
<accession>A0AAV1ZWH6</accession>
<dbReference type="Proteomes" id="UP001497382">
    <property type="component" value="Unassembled WGS sequence"/>
</dbReference>